<dbReference type="PANTHER" id="PTHR12771">
    <property type="entry name" value="ENGULFMENT AND CELL MOTILITY"/>
    <property type="match status" value="1"/>
</dbReference>
<dbReference type="GeneID" id="19015456"/>
<accession>K8EGC8</accession>
<dbReference type="EMBL" id="FO082273">
    <property type="protein sequence ID" value="CCO17076.1"/>
    <property type="molecule type" value="Genomic_DNA"/>
</dbReference>
<dbReference type="Pfam" id="PF04727">
    <property type="entry name" value="ELMO_CED12"/>
    <property type="match status" value="1"/>
</dbReference>
<evidence type="ECO:0000256" key="1">
    <source>
        <dbReference type="SAM" id="MobiDB-lite"/>
    </source>
</evidence>
<dbReference type="AlphaFoldDB" id="K8EGC8"/>
<dbReference type="RefSeq" id="XP_007512476.1">
    <property type="nucleotide sequence ID" value="XM_007512414.1"/>
</dbReference>
<dbReference type="Proteomes" id="UP000198341">
    <property type="component" value="Chromosome 6"/>
</dbReference>
<dbReference type="OrthoDB" id="266227at2759"/>
<dbReference type="eggNOG" id="KOG2998">
    <property type="taxonomic scope" value="Eukaryota"/>
</dbReference>
<feature type="compositionally biased region" description="Basic residues" evidence="1">
    <location>
        <begin position="121"/>
        <end position="131"/>
    </location>
</feature>
<dbReference type="PROSITE" id="PS51335">
    <property type="entry name" value="ELMO"/>
    <property type="match status" value="1"/>
</dbReference>
<dbReference type="PANTHER" id="PTHR12771:SF2">
    <property type="entry name" value="ELMO DOMAIN-CONTAINING PROTEIN 3"/>
    <property type="match status" value="1"/>
</dbReference>
<dbReference type="InterPro" id="IPR050868">
    <property type="entry name" value="ELMO_domain-containing"/>
</dbReference>
<protein>
    <recommendedName>
        <fullName evidence="2">ELMO domain-containing protein</fullName>
    </recommendedName>
</protein>
<dbReference type="KEGG" id="bpg:Bathy06g04750"/>
<evidence type="ECO:0000259" key="2">
    <source>
        <dbReference type="PROSITE" id="PS51335"/>
    </source>
</evidence>
<name>K8EGC8_9CHLO</name>
<feature type="domain" description="ELMO" evidence="2">
    <location>
        <begin position="165"/>
        <end position="345"/>
    </location>
</feature>
<evidence type="ECO:0000313" key="3">
    <source>
        <dbReference type="EMBL" id="CCO17076.1"/>
    </source>
</evidence>
<organism evidence="3 4">
    <name type="scientific">Bathycoccus prasinos</name>
    <dbReference type="NCBI Taxonomy" id="41875"/>
    <lineage>
        <taxon>Eukaryota</taxon>
        <taxon>Viridiplantae</taxon>
        <taxon>Chlorophyta</taxon>
        <taxon>Mamiellophyceae</taxon>
        <taxon>Mamiellales</taxon>
        <taxon>Bathycoccaceae</taxon>
        <taxon>Bathycoccus</taxon>
    </lineage>
</organism>
<feature type="region of interest" description="Disordered" evidence="1">
    <location>
        <begin position="121"/>
        <end position="155"/>
    </location>
</feature>
<reference evidence="3 4" key="1">
    <citation type="submission" date="2011-10" db="EMBL/GenBank/DDBJ databases">
        <authorList>
            <person name="Genoscope - CEA"/>
        </authorList>
    </citation>
    <scope>NUCLEOTIDE SEQUENCE [LARGE SCALE GENOMIC DNA]</scope>
    <source>
        <strain evidence="3 4">RCC 1105</strain>
    </source>
</reference>
<feature type="region of interest" description="Disordered" evidence="1">
    <location>
        <begin position="1"/>
        <end position="20"/>
    </location>
</feature>
<feature type="compositionally biased region" description="Low complexity" evidence="1">
    <location>
        <begin position="1"/>
        <end position="14"/>
    </location>
</feature>
<keyword evidence="4" id="KW-1185">Reference proteome</keyword>
<evidence type="ECO:0000313" key="4">
    <source>
        <dbReference type="Proteomes" id="UP000198341"/>
    </source>
</evidence>
<feature type="compositionally biased region" description="Low complexity" evidence="1">
    <location>
        <begin position="136"/>
        <end position="145"/>
    </location>
</feature>
<gene>
    <name evidence="3" type="ORF">Bathy06g04750</name>
</gene>
<dbReference type="InterPro" id="IPR006816">
    <property type="entry name" value="ELMO_dom"/>
</dbReference>
<proteinExistence type="predicted"/>
<sequence>MNTTTNTTNTNTNTNDDDDENFLLKSRKEMLDSFLSPECDFTRELVERAAAAAAATTTTTTTSTTTSATTTMVQLHAPPLRSKRDRFMSAFKGQIKPLQSHRLLDERERILALSQMPLKWNRRKKLKKKNEKTKTNNDGNNNKNNHNSEEEEEGDKIELEKADEMHRKMVLTIYAKLTGDYREEEIDAVGKHWETIGFQGEDPSTDVRACGALAVANMVSFVLFNAAPAIPAAASAASGNANNGVTLGRNAVAVHRLSRCPGQQFPMCALGVTFTSWSIRVLENGFLNEHINDRNSKFNSVWDCLDSYYVGVWNIFYKTWKRGKYSLKDASAVLKHLEKHLACRTGVSKAIRASERVLDM</sequence>